<reference evidence="3" key="1">
    <citation type="submission" date="2021-04" db="EMBL/GenBank/DDBJ databases">
        <title>Complete Genome Sequences of Macrococcus spp. from dog and cattle.</title>
        <authorList>
            <person name="Schwendener S."/>
            <person name="Perreten V."/>
        </authorList>
    </citation>
    <scope>NUCLEOTIDE SEQUENCE</scope>
    <source>
        <strain evidence="3">Epi0143-OL</strain>
    </source>
</reference>
<dbReference type="InterPro" id="IPR000086">
    <property type="entry name" value="NUDIX_hydrolase_dom"/>
</dbReference>
<dbReference type="InterPro" id="IPR020084">
    <property type="entry name" value="NUDIX_hydrolase_CS"/>
</dbReference>
<accession>A0A9Q9F380</accession>
<keyword evidence="1 3" id="KW-0378">Hydrolase</keyword>
<dbReference type="GO" id="GO:0006753">
    <property type="term" value="P:nucleoside phosphate metabolic process"/>
    <property type="evidence" value="ECO:0007669"/>
    <property type="project" value="TreeGrafter"/>
</dbReference>
<feature type="domain" description="Nudix hydrolase" evidence="2">
    <location>
        <begin position="32"/>
        <end position="161"/>
    </location>
</feature>
<evidence type="ECO:0000256" key="1">
    <source>
        <dbReference type="ARBA" id="ARBA00022801"/>
    </source>
</evidence>
<dbReference type="EMBL" id="CP073809">
    <property type="protein sequence ID" value="UTH13634.1"/>
    <property type="molecule type" value="Genomic_DNA"/>
</dbReference>
<protein>
    <submittedName>
        <fullName evidence="3">NUDIX hydrolase</fullName>
    </submittedName>
</protein>
<dbReference type="PROSITE" id="PS51462">
    <property type="entry name" value="NUDIX"/>
    <property type="match status" value="1"/>
</dbReference>
<dbReference type="PANTHER" id="PTHR11839">
    <property type="entry name" value="UDP/ADP-SUGAR PYROPHOSPHATASE"/>
    <property type="match status" value="1"/>
</dbReference>
<sequence length="168" mass="18835">MHKKQLASHDYRIFKVHTVELELNHQMGTFYQVDAPDWVTIIAETAGRFIVESQFRIGIEADVLEFPGGVTLPGEDVIAAAVRELQEETGYSGDGQIIGAMHANPAFMTNRCTTVHIPEARQTSTPSPEPFEHITIQLMTLREIEQAIADGRFSNALHIAALHQWLMR</sequence>
<dbReference type="Gene3D" id="3.90.79.10">
    <property type="entry name" value="Nucleoside Triphosphate Pyrophosphohydrolase"/>
    <property type="match status" value="1"/>
</dbReference>
<dbReference type="InterPro" id="IPR015797">
    <property type="entry name" value="NUDIX_hydrolase-like_dom_sf"/>
</dbReference>
<dbReference type="KEGG" id="mequ:KFV11_10485"/>
<name>A0A9Q9F380_9STAP</name>
<gene>
    <name evidence="3" type="ORF">KFV11_10485</name>
</gene>
<dbReference type="PANTHER" id="PTHR11839:SF1">
    <property type="entry name" value="ADP-SUGAR PYROPHOSPHATASE"/>
    <property type="match status" value="1"/>
</dbReference>
<dbReference type="CDD" id="cd03424">
    <property type="entry name" value="NUDIX_ADPRase_Nudt5_UGPPase_Nudt14"/>
    <property type="match status" value="1"/>
</dbReference>
<dbReference type="RefSeq" id="WP_254249898.1">
    <property type="nucleotide sequence ID" value="NZ_CP073809.1"/>
</dbReference>
<evidence type="ECO:0000313" key="3">
    <source>
        <dbReference type="EMBL" id="UTH13634.1"/>
    </source>
</evidence>
<dbReference type="Pfam" id="PF00293">
    <property type="entry name" value="NUDIX"/>
    <property type="match status" value="1"/>
</dbReference>
<dbReference type="SUPFAM" id="SSF55811">
    <property type="entry name" value="Nudix"/>
    <property type="match status" value="1"/>
</dbReference>
<dbReference type="GO" id="GO:0019693">
    <property type="term" value="P:ribose phosphate metabolic process"/>
    <property type="evidence" value="ECO:0007669"/>
    <property type="project" value="TreeGrafter"/>
</dbReference>
<proteinExistence type="predicted"/>
<evidence type="ECO:0000313" key="4">
    <source>
        <dbReference type="Proteomes" id="UP001057381"/>
    </source>
</evidence>
<dbReference type="PROSITE" id="PS00893">
    <property type="entry name" value="NUDIX_BOX"/>
    <property type="match status" value="1"/>
</dbReference>
<evidence type="ECO:0000259" key="2">
    <source>
        <dbReference type="PROSITE" id="PS51462"/>
    </source>
</evidence>
<dbReference type="AlphaFoldDB" id="A0A9Q9F380"/>
<organism evidence="3 4">
    <name type="scientific">Macrococcus equipercicus</name>
    <dbReference type="NCBI Taxonomy" id="69967"/>
    <lineage>
        <taxon>Bacteria</taxon>
        <taxon>Bacillati</taxon>
        <taxon>Bacillota</taxon>
        <taxon>Bacilli</taxon>
        <taxon>Bacillales</taxon>
        <taxon>Staphylococcaceae</taxon>
        <taxon>Macrococcus</taxon>
    </lineage>
</organism>
<dbReference type="Proteomes" id="UP001057381">
    <property type="component" value="Chromosome"/>
</dbReference>
<dbReference type="GO" id="GO:0016787">
    <property type="term" value="F:hydrolase activity"/>
    <property type="evidence" value="ECO:0007669"/>
    <property type="project" value="UniProtKB-KW"/>
</dbReference>